<accession>A0ABW6R0G8</accession>
<evidence type="ECO:0000313" key="2">
    <source>
        <dbReference type="EMBL" id="MFF3227009.1"/>
    </source>
</evidence>
<name>A0ABW6R0G8_9NOCA</name>
<comment type="caution">
    <text evidence="2">The sequence shown here is derived from an EMBL/GenBank/DDBJ whole genome shotgun (WGS) entry which is preliminary data.</text>
</comment>
<dbReference type="Proteomes" id="UP001601948">
    <property type="component" value="Unassembled WGS sequence"/>
</dbReference>
<keyword evidence="3" id="KW-1185">Reference proteome</keyword>
<organism evidence="2 3">
    <name type="scientific">Nocardia suismassiliense</name>
    <dbReference type="NCBI Taxonomy" id="2077092"/>
    <lineage>
        <taxon>Bacteria</taxon>
        <taxon>Bacillati</taxon>
        <taxon>Actinomycetota</taxon>
        <taxon>Actinomycetes</taxon>
        <taxon>Mycobacteriales</taxon>
        <taxon>Nocardiaceae</taxon>
        <taxon>Nocardia</taxon>
    </lineage>
</organism>
<reference evidence="2 3" key="1">
    <citation type="submission" date="2024-10" db="EMBL/GenBank/DDBJ databases">
        <title>The Natural Products Discovery Center: Release of the First 8490 Sequenced Strains for Exploring Actinobacteria Biosynthetic Diversity.</title>
        <authorList>
            <person name="Kalkreuter E."/>
            <person name="Kautsar S.A."/>
            <person name="Yang D."/>
            <person name="Bader C.D."/>
            <person name="Teijaro C.N."/>
            <person name="Fluegel L."/>
            <person name="Davis C.M."/>
            <person name="Simpson J.R."/>
            <person name="Lauterbach L."/>
            <person name="Steele A.D."/>
            <person name="Gui C."/>
            <person name="Meng S."/>
            <person name="Li G."/>
            <person name="Viehrig K."/>
            <person name="Ye F."/>
            <person name="Su P."/>
            <person name="Kiefer A.F."/>
            <person name="Nichols A."/>
            <person name="Cepeda A.J."/>
            <person name="Yan W."/>
            <person name="Fan B."/>
            <person name="Jiang Y."/>
            <person name="Adhikari A."/>
            <person name="Zheng C.-J."/>
            <person name="Schuster L."/>
            <person name="Cowan T.M."/>
            <person name="Smanski M.J."/>
            <person name="Chevrette M.G."/>
            <person name="De Carvalho L.P.S."/>
            <person name="Shen B."/>
        </authorList>
    </citation>
    <scope>NUCLEOTIDE SEQUENCE [LARGE SCALE GENOMIC DNA]</scope>
    <source>
        <strain evidence="2 3">NPDC003040</strain>
    </source>
</reference>
<feature type="region of interest" description="Disordered" evidence="1">
    <location>
        <begin position="24"/>
        <end position="63"/>
    </location>
</feature>
<protein>
    <submittedName>
        <fullName evidence="2">Uncharacterized protein</fullName>
    </submittedName>
</protein>
<evidence type="ECO:0000313" key="3">
    <source>
        <dbReference type="Proteomes" id="UP001601948"/>
    </source>
</evidence>
<dbReference type="EMBL" id="JBIAPI010000009">
    <property type="protein sequence ID" value="MFF3227009.1"/>
    <property type="molecule type" value="Genomic_DNA"/>
</dbReference>
<dbReference type="RefSeq" id="WP_387722722.1">
    <property type="nucleotide sequence ID" value="NZ_JBIAPI010000009.1"/>
</dbReference>
<sequence length="85" mass="8924">MTASAVCLVVSTGPDQTGWYDLGAARPGAPGGAETVLDGKQPEDIPLGRSQHDPGSVPHPDTSVEHMRLSCSLICPQFTTPTPRR</sequence>
<gene>
    <name evidence="2" type="ORF">ACFYV7_29725</name>
</gene>
<evidence type="ECO:0000256" key="1">
    <source>
        <dbReference type="SAM" id="MobiDB-lite"/>
    </source>
</evidence>
<proteinExistence type="predicted"/>